<dbReference type="Proteomes" id="UP000663850">
    <property type="component" value="Unassembled WGS sequence"/>
</dbReference>
<evidence type="ECO:0000256" key="1">
    <source>
        <dbReference type="SAM" id="MobiDB-lite"/>
    </source>
</evidence>
<sequence>MSNEFIPLYTSSVVDNMRNDRLRRICQDLGLKRSTGGRLKNDQERRDALKKVPKEVDANVFNPDSGLEADRPQKHRRSLSDPTQARPTIKRRTDEANTRRTTTRFRTGDEKMFSAAFNNQIKLEGFHLAAFRETREAGKVPLKRGGQWEYMSSVKTCLSHANGPAVVVDENDMIIFLYLPGFAKDATQRGLRSKINKLQEYQPLNWDDEKKGGDSRAGSHSLAPPRTIHQMTSNPDLGPRRSARIQTLQANKTTVISEAKEDSLNKYGLEVVVDDIRPLPEPPFLKGKELEDESEREDSEDDETSSTNMADLRGGSWHLCLAWFQLGQHRRLPPKMSVDLRVGSDNQHLLALKTNVFAWKSLVDERINNLVQWWFPTFYHAVIKCKESILANVQPSPPKQLVEKWASIYPHLALGYNRATHKHRDCGGVIHGLDCLLLTGDFSGGDLCLQDLNLQVEWRAGDFCAFDGKLFTHEVGPWNGTERMCFIYFVKRNIFEYYGIPTPLKPPSLAEVGILDID</sequence>
<gene>
    <name evidence="2" type="ORF">RDB_LOCUS95838</name>
</gene>
<evidence type="ECO:0000313" key="3">
    <source>
        <dbReference type="Proteomes" id="UP000663850"/>
    </source>
</evidence>
<feature type="region of interest" description="Disordered" evidence="1">
    <location>
        <begin position="280"/>
        <end position="310"/>
    </location>
</feature>
<accession>A0A8H3CYA4</accession>
<dbReference type="Gene3D" id="3.60.130.30">
    <property type="match status" value="1"/>
</dbReference>
<organism evidence="2 3">
    <name type="scientific">Rhizoctonia solani</name>
    <dbReference type="NCBI Taxonomy" id="456999"/>
    <lineage>
        <taxon>Eukaryota</taxon>
        <taxon>Fungi</taxon>
        <taxon>Dikarya</taxon>
        <taxon>Basidiomycota</taxon>
        <taxon>Agaricomycotina</taxon>
        <taxon>Agaricomycetes</taxon>
        <taxon>Cantharellales</taxon>
        <taxon>Ceratobasidiaceae</taxon>
        <taxon>Rhizoctonia</taxon>
    </lineage>
</organism>
<reference evidence="2" key="1">
    <citation type="submission" date="2021-01" db="EMBL/GenBank/DDBJ databases">
        <authorList>
            <person name="Kaushik A."/>
        </authorList>
    </citation>
    <scope>NUCLEOTIDE SEQUENCE</scope>
    <source>
        <strain evidence="2">Type strain: AG8-Rh-89/</strain>
    </source>
</reference>
<dbReference type="AlphaFoldDB" id="A0A8H3CYA4"/>
<feature type="compositionally biased region" description="Acidic residues" evidence="1">
    <location>
        <begin position="290"/>
        <end position="304"/>
    </location>
</feature>
<proteinExistence type="predicted"/>
<feature type="region of interest" description="Disordered" evidence="1">
    <location>
        <begin position="59"/>
        <end position="101"/>
    </location>
</feature>
<dbReference type="EMBL" id="CAJMWZ010005185">
    <property type="protein sequence ID" value="CAE6501743.1"/>
    <property type="molecule type" value="Genomic_DNA"/>
</dbReference>
<evidence type="ECO:0000313" key="2">
    <source>
        <dbReference type="EMBL" id="CAE6501743.1"/>
    </source>
</evidence>
<feature type="region of interest" description="Disordered" evidence="1">
    <location>
        <begin position="205"/>
        <end position="240"/>
    </location>
</feature>
<protein>
    <submittedName>
        <fullName evidence="2">Uncharacterized protein</fullName>
    </submittedName>
</protein>
<name>A0A8H3CYA4_9AGAM</name>
<comment type="caution">
    <text evidence="2">The sequence shown here is derived from an EMBL/GenBank/DDBJ whole genome shotgun (WGS) entry which is preliminary data.</text>
</comment>